<protein>
    <submittedName>
        <fullName evidence="9">AzlC family ABC transporter permease</fullName>
    </submittedName>
</protein>
<sequence length="238" mass="25790">MSKRQADSLKAGFLQSTPIILGYIPVGIAFGVLSLNSGISPLNTLLMSAMVLGAASQLIAIQLLVLDISPIVIIATVFAINLRHMLFSSAIGPHLKGWRWYEIAFFTYGITDESFAIHAGKFEEKSLDKTEAITINAITHGVWILGTYLGIVIGPSLQKMNFLALDYALVAMFIALLAILTKTWLSMFIALLAGTIATLALLNGINHWNIILATVICSTLGLAIELWNKNKSSRSLSE</sequence>
<evidence type="ECO:0000256" key="8">
    <source>
        <dbReference type="SAM" id="Phobius"/>
    </source>
</evidence>
<dbReference type="EMBL" id="JAQOSQ010000003">
    <property type="protein sequence ID" value="MDJ1182677.1"/>
    <property type="molecule type" value="Genomic_DNA"/>
</dbReference>
<comment type="caution">
    <text evidence="9">The sequence shown here is derived from an EMBL/GenBank/DDBJ whole genome shotgun (WGS) entry which is preliminary data.</text>
</comment>
<dbReference type="PANTHER" id="PTHR34979:SF1">
    <property type="entry name" value="INNER MEMBRANE PROTEIN YGAZ"/>
    <property type="match status" value="1"/>
</dbReference>
<evidence type="ECO:0000256" key="1">
    <source>
        <dbReference type="ARBA" id="ARBA00004651"/>
    </source>
</evidence>
<feature type="transmembrane region" description="Helical" evidence="8">
    <location>
        <begin position="133"/>
        <end position="154"/>
    </location>
</feature>
<feature type="transmembrane region" description="Helical" evidence="8">
    <location>
        <begin position="20"/>
        <end position="39"/>
    </location>
</feature>
<dbReference type="Proteomes" id="UP001232992">
    <property type="component" value="Unassembled WGS sequence"/>
</dbReference>
<keyword evidence="10" id="KW-1185">Reference proteome</keyword>
<evidence type="ECO:0000256" key="4">
    <source>
        <dbReference type="ARBA" id="ARBA00022475"/>
    </source>
</evidence>
<gene>
    <name evidence="9" type="ORF">PMH09_05665</name>
</gene>
<dbReference type="InterPro" id="IPR011606">
    <property type="entry name" value="Brnchd-chn_aa_trnsp_permease"/>
</dbReference>
<keyword evidence="6 8" id="KW-1133">Transmembrane helix</keyword>
<evidence type="ECO:0000256" key="6">
    <source>
        <dbReference type="ARBA" id="ARBA00022989"/>
    </source>
</evidence>
<evidence type="ECO:0000256" key="3">
    <source>
        <dbReference type="ARBA" id="ARBA00022448"/>
    </source>
</evidence>
<evidence type="ECO:0000256" key="2">
    <source>
        <dbReference type="ARBA" id="ARBA00010735"/>
    </source>
</evidence>
<proteinExistence type="inferred from homology"/>
<feature type="transmembrane region" description="Helical" evidence="8">
    <location>
        <begin position="59"/>
        <end position="80"/>
    </location>
</feature>
<evidence type="ECO:0000256" key="5">
    <source>
        <dbReference type="ARBA" id="ARBA00022692"/>
    </source>
</evidence>
<keyword evidence="3" id="KW-0813">Transport</keyword>
<name>A0ABT7BV54_9CYAN</name>
<comment type="subcellular location">
    <subcellularLocation>
        <location evidence="1">Cell membrane</location>
        <topology evidence="1">Multi-pass membrane protein</topology>
    </subcellularLocation>
</comment>
<reference evidence="9 10" key="1">
    <citation type="submission" date="2023-01" db="EMBL/GenBank/DDBJ databases">
        <title>Novel diversity within Roseofilum (Cyanobacteria; Desertifilaceae) from marine benthic mats with descriptions of four novel species.</title>
        <authorList>
            <person name="Wang Y."/>
            <person name="Berthold D.E."/>
            <person name="Hu J."/>
            <person name="Lefler F.W."/>
            <person name="Laughinghouse H.D. IV."/>
        </authorList>
    </citation>
    <scope>NUCLEOTIDE SEQUENCE [LARGE SCALE GENOMIC DNA]</scope>
    <source>
        <strain evidence="9 10">BLCC-M143</strain>
    </source>
</reference>
<keyword evidence="5 8" id="KW-0812">Transmembrane</keyword>
<keyword evidence="4" id="KW-1003">Cell membrane</keyword>
<dbReference type="Pfam" id="PF03591">
    <property type="entry name" value="AzlC"/>
    <property type="match status" value="1"/>
</dbReference>
<dbReference type="RefSeq" id="WP_283757328.1">
    <property type="nucleotide sequence ID" value="NZ_JAQOSQ010000003.1"/>
</dbReference>
<feature type="transmembrane region" description="Helical" evidence="8">
    <location>
        <begin position="208"/>
        <end position="227"/>
    </location>
</feature>
<accession>A0ABT7BV54</accession>
<organism evidence="9 10">
    <name type="scientific">Roseofilum casamattae BLCC-M143</name>
    <dbReference type="NCBI Taxonomy" id="3022442"/>
    <lineage>
        <taxon>Bacteria</taxon>
        <taxon>Bacillati</taxon>
        <taxon>Cyanobacteriota</taxon>
        <taxon>Cyanophyceae</taxon>
        <taxon>Desertifilales</taxon>
        <taxon>Desertifilaceae</taxon>
        <taxon>Roseofilum</taxon>
        <taxon>Roseofilum casamattae</taxon>
    </lineage>
</organism>
<comment type="similarity">
    <text evidence="2">Belongs to the AzlC family.</text>
</comment>
<evidence type="ECO:0000256" key="7">
    <source>
        <dbReference type="ARBA" id="ARBA00023136"/>
    </source>
</evidence>
<dbReference type="PANTHER" id="PTHR34979">
    <property type="entry name" value="INNER MEMBRANE PROTEIN YGAZ"/>
    <property type="match status" value="1"/>
</dbReference>
<evidence type="ECO:0000313" key="9">
    <source>
        <dbReference type="EMBL" id="MDJ1182677.1"/>
    </source>
</evidence>
<keyword evidence="7 8" id="KW-0472">Membrane</keyword>
<evidence type="ECO:0000313" key="10">
    <source>
        <dbReference type="Proteomes" id="UP001232992"/>
    </source>
</evidence>